<dbReference type="EMBL" id="JARJCM010000352">
    <property type="protein sequence ID" value="KAJ7018167.1"/>
    <property type="molecule type" value="Genomic_DNA"/>
</dbReference>
<evidence type="ECO:0000313" key="3">
    <source>
        <dbReference type="Proteomes" id="UP001218188"/>
    </source>
</evidence>
<feature type="region of interest" description="Disordered" evidence="1">
    <location>
        <begin position="447"/>
        <end position="466"/>
    </location>
</feature>
<accession>A0AAD6S035</accession>
<dbReference type="InterPro" id="IPR012337">
    <property type="entry name" value="RNaseH-like_sf"/>
</dbReference>
<gene>
    <name evidence="2" type="ORF">C8F04DRAFT_1199286</name>
</gene>
<feature type="region of interest" description="Disordered" evidence="1">
    <location>
        <begin position="1"/>
        <end position="21"/>
    </location>
</feature>
<evidence type="ECO:0000313" key="2">
    <source>
        <dbReference type="EMBL" id="KAJ7018167.1"/>
    </source>
</evidence>
<dbReference type="GO" id="GO:0003676">
    <property type="term" value="F:nucleic acid binding"/>
    <property type="evidence" value="ECO:0007669"/>
    <property type="project" value="InterPro"/>
</dbReference>
<sequence>MTRHAERVTQPRPQERAPTSERTVSIFIGSAVSRDTEGKPRAGGGIWYGQENPRNMALQLLDNEPQTFQRAEIAATLIAVQQTARDQPLEIYNSKSLVGKELNQRLQAREDRGWVGMADRDLLQALAAKLRARTAQTKFCNVDARTQDSTHLALQGRREALTLAREGCLHGEQTLINLYIAPADQLRGAKLSTLTQAVAYAGIKERREPVARRTTANNIKLISAAIQQVFSLCPTPMEIWKSIRHKDFSRQVKNFLWKSVHGAHRIGSFWTHIPECGERATCSFCNETEDLEHVLIKCRRPGQTQIWSLAKNLWLRKHHTWPEPSLGSALGCGLAIFKNERGKISPGLTRLYRILISESIFIIWKIRNDTVINRAGEPVPENLIHNKWLQAINLRLTFDRILTNHAKYGKQNSIKSCLVLQTWSSTLLNEDSLPGDWIKQPRVLVGIEPKSSHPSSQPSGRRGRGR</sequence>
<dbReference type="Proteomes" id="UP001218188">
    <property type="component" value="Unassembled WGS sequence"/>
</dbReference>
<dbReference type="InterPro" id="IPR036397">
    <property type="entry name" value="RNaseH_sf"/>
</dbReference>
<feature type="compositionally biased region" description="Basic and acidic residues" evidence="1">
    <location>
        <begin position="1"/>
        <end position="19"/>
    </location>
</feature>
<comment type="caution">
    <text evidence="2">The sequence shown here is derived from an EMBL/GenBank/DDBJ whole genome shotgun (WGS) entry which is preliminary data.</text>
</comment>
<protein>
    <recommendedName>
        <fullName evidence="4">Reverse transcriptase zinc-binding domain-containing protein</fullName>
    </recommendedName>
</protein>
<proteinExistence type="predicted"/>
<dbReference type="Gene3D" id="3.30.420.10">
    <property type="entry name" value="Ribonuclease H-like superfamily/Ribonuclease H"/>
    <property type="match status" value="1"/>
</dbReference>
<dbReference type="SUPFAM" id="SSF53098">
    <property type="entry name" value="Ribonuclease H-like"/>
    <property type="match status" value="1"/>
</dbReference>
<evidence type="ECO:0000256" key="1">
    <source>
        <dbReference type="SAM" id="MobiDB-lite"/>
    </source>
</evidence>
<name>A0AAD6S035_9AGAR</name>
<evidence type="ECO:0008006" key="4">
    <source>
        <dbReference type="Google" id="ProtNLM"/>
    </source>
</evidence>
<reference evidence="2" key="1">
    <citation type="submission" date="2023-03" db="EMBL/GenBank/DDBJ databases">
        <title>Massive genome expansion in bonnet fungi (Mycena s.s.) driven by repeated elements and novel gene families across ecological guilds.</title>
        <authorList>
            <consortium name="Lawrence Berkeley National Laboratory"/>
            <person name="Harder C.B."/>
            <person name="Miyauchi S."/>
            <person name="Viragh M."/>
            <person name="Kuo A."/>
            <person name="Thoen E."/>
            <person name="Andreopoulos B."/>
            <person name="Lu D."/>
            <person name="Skrede I."/>
            <person name="Drula E."/>
            <person name="Henrissat B."/>
            <person name="Morin E."/>
            <person name="Kohler A."/>
            <person name="Barry K."/>
            <person name="LaButti K."/>
            <person name="Morin E."/>
            <person name="Salamov A."/>
            <person name="Lipzen A."/>
            <person name="Mereny Z."/>
            <person name="Hegedus B."/>
            <person name="Baldrian P."/>
            <person name="Stursova M."/>
            <person name="Weitz H."/>
            <person name="Taylor A."/>
            <person name="Grigoriev I.V."/>
            <person name="Nagy L.G."/>
            <person name="Martin F."/>
            <person name="Kauserud H."/>
        </authorList>
    </citation>
    <scope>NUCLEOTIDE SEQUENCE</scope>
    <source>
        <strain evidence="2">CBHHK200</strain>
    </source>
</reference>
<organism evidence="2 3">
    <name type="scientific">Mycena alexandri</name>
    <dbReference type="NCBI Taxonomy" id="1745969"/>
    <lineage>
        <taxon>Eukaryota</taxon>
        <taxon>Fungi</taxon>
        <taxon>Dikarya</taxon>
        <taxon>Basidiomycota</taxon>
        <taxon>Agaricomycotina</taxon>
        <taxon>Agaricomycetes</taxon>
        <taxon>Agaricomycetidae</taxon>
        <taxon>Agaricales</taxon>
        <taxon>Marasmiineae</taxon>
        <taxon>Mycenaceae</taxon>
        <taxon>Mycena</taxon>
    </lineage>
</organism>
<dbReference type="AlphaFoldDB" id="A0AAD6S035"/>
<keyword evidence="3" id="KW-1185">Reference proteome</keyword>